<keyword evidence="1" id="KW-0479">Metal-binding</keyword>
<evidence type="ECO:0000313" key="5">
    <source>
        <dbReference type="EMBL" id="OWR48114.1"/>
    </source>
</evidence>
<name>A0A212F305_DANPL</name>
<keyword evidence="2" id="KW-0863">Zinc-finger</keyword>
<feature type="domain" description="FLYWCH-type" evidence="4">
    <location>
        <begin position="36"/>
        <end position="95"/>
    </location>
</feature>
<dbReference type="eggNOG" id="ENOG502T88Y">
    <property type="taxonomic scope" value="Eukaryota"/>
</dbReference>
<organism evidence="5 6">
    <name type="scientific">Danaus plexippus plexippus</name>
    <dbReference type="NCBI Taxonomy" id="278856"/>
    <lineage>
        <taxon>Eukaryota</taxon>
        <taxon>Metazoa</taxon>
        <taxon>Ecdysozoa</taxon>
        <taxon>Arthropoda</taxon>
        <taxon>Hexapoda</taxon>
        <taxon>Insecta</taxon>
        <taxon>Pterygota</taxon>
        <taxon>Neoptera</taxon>
        <taxon>Endopterygota</taxon>
        <taxon>Lepidoptera</taxon>
        <taxon>Glossata</taxon>
        <taxon>Ditrysia</taxon>
        <taxon>Papilionoidea</taxon>
        <taxon>Nymphalidae</taxon>
        <taxon>Danainae</taxon>
        <taxon>Danaini</taxon>
        <taxon>Danaina</taxon>
        <taxon>Danaus</taxon>
        <taxon>Danaus</taxon>
    </lineage>
</organism>
<dbReference type="InterPro" id="IPR007588">
    <property type="entry name" value="Znf_FLYWCH"/>
</dbReference>
<keyword evidence="3" id="KW-0862">Zinc</keyword>
<dbReference type="Pfam" id="PF04500">
    <property type="entry name" value="FLYWCH"/>
    <property type="match status" value="1"/>
</dbReference>
<evidence type="ECO:0000256" key="2">
    <source>
        <dbReference type="ARBA" id="ARBA00022771"/>
    </source>
</evidence>
<sequence>MGGYWYKLDSCYRNKRRWICARGCAARIHTSAQIIYNERGYPKMVLNGYYFRPHNAYRNQPKMLWYCGARNKYQCPAIIRTYKGEVVVVENTHNHKS</sequence>
<dbReference type="Proteomes" id="UP000007151">
    <property type="component" value="Unassembled WGS sequence"/>
</dbReference>
<comment type="caution">
    <text evidence="5">The sequence shown here is derived from an EMBL/GenBank/DDBJ whole genome shotgun (WGS) entry which is preliminary data.</text>
</comment>
<keyword evidence="6" id="KW-1185">Reference proteome</keyword>
<gene>
    <name evidence="5" type="ORF">KGM_208239</name>
</gene>
<dbReference type="Gene3D" id="2.20.25.240">
    <property type="match status" value="1"/>
</dbReference>
<reference evidence="5 6" key="1">
    <citation type="journal article" date="2011" name="Cell">
        <title>The monarch butterfly genome yields insights into long-distance migration.</title>
        <authorList>
            <person name="Zhan S."/>
            <person name="Merlin C."/>
            <person name="Boore J.L."/>
            <person name="Reppert S.M."/>
        </authorList>
    </citation>
    <scope>NUCLEOTIDE SEQUENCE [LARGE SCALE GENOMIC DNA]</scope>
    <source>
        <strain evidence="5">F-2</strain>
    </source>
</reference>
<dbReference type="EMBL" id="AGBW02010641">
    <property type="protein sequence ID" value="OWR48114.1"/>
    <property type="molecule type" value="Genomic_DNA"/>
</dbReference>
<evidence type="ECO:0000259" key="4">
    <source>
        <dbReference type="Pfam" id="PF04500"/>
    </source>
</evidence>
<accession>A0A212F305</accession>
<dbReference type="AlphaFoldDB" id="A0A212F305"/>
<evidence type="ECO:0000313" key="6">
    <source>
        <dbReference type="Proteomes" id="UP000007151"/>
    </source>
</evidence>
<evidence type="ECO:0000256" key="1">
    <source>
        <dbReference type="ARBA" id="ARBA00022723"/>
    </source>
</evidence>
<proteinExistence type="predicted"/>
<evidence type="ECO:0000256" key="3">
    <source>
        <dbReference type="ARBA" id="ARBA00022833"/>
    </source>
</evidence>
<dbReference type="InParanoid" id="A0A212F305"/>
<dbReference type="GO" id="GO:0008270">
    <property type="term" value="F:zinc ion binding"/>
    <property type="evidence" value="ECO:0007669"/>
    <property type="project" value="UniProtKB-KW"/>
</dbReference>
<dbReference type="KEGG" id="dpl:KGM_208239"/>
<protein>
    <recommendedName>
        <fullName evidence="4">FLYWCH-type domain-containing protein</fullName>
    </recommendedName>
</protein>